<proteinExistence type="predicted"/>
<evidence type="ECO:0000313" key="2">
    <source>
        <dbReference type="Proteomes" id="UP001281761"/>
    </source>
</evidence>
<name>A0ABQ9WWG5_9EUKA</name>
<comment type="caution">
    <text evidence="1">The sequence shown here is derived from an EMBL/GenBank/DDBJ whole genome shotgun (WGS) entry which is preliminary data.</text>
</comment>
<reference evidence="1 2" key="1">
    <citation type="journal article" date="2022" name="bioRxiv">
        <title>Genomics of Preaxostyla Flagellates Illuminates Evolutionary Transitions and the Path Towards Mitochondrial Loss.</title>
        <authorList>
            <person name="Novak L.V.F."/>
            <person name="Treitli S.C."/>
            <person name="Pyrih J."/>
            <person name="Halakuc P."/>
            <person name="Pipaliya S.V."/>
            <person name="Vacek V."/>
            <person name="Brzon O."/>
            <person name="Soukal P."/>
            <person name="Eme L."/>
            <person name="Dacks J.B."/>
            <person name="Karnkowska A."/>
            <person name="Elias M."/>
            <person name="Hampl V."/>
        </authorList>
    </citation>
    <scope>NUCLEOTIDE SEQUENCE [LARGE SCALE GENOMIC DNA]</scope>
    <source>
        <strain evidence="1">NAU3</strain>
        <tissue evidence="1">Gut</tissue>
    </source>
</reference>
<gene>
    <name evidence="1" type="ORF">BLNAU_21242</name>
</gene>
<keyword evidence="2" id="KW-1185">Reference proteome</keyword>
<evidence type="ECO:0000313" key="1">
    <source>
        <dbReference type="EMBL" id="KAK2943851.1"/>
    </source>
</evidence>
<organism evidence="1 2">
    <name type="scientific">Blattamonas nauphoetae</name>
    <dbReference type="NCBI Taxonomy" id="2049346"/>
    <lineage>
        <taxon>Eukaryota</taxon>
        <taxon>Metamonada</taxon>
        <taxon>Preaxostyla</taxon>
        <taxon>Oxymonadida</taxon>
        <taxon>Blattamonas</taxon>
    </lineage>
</organism>
<dbReference type="EMBL" id="JARBJD010000325">
    <property type="protein sequence ID" value="KAK2943851.1"/>
    <property type="molecule type" value="Genomic_DNA"/>
</dbReference>
<accession>A0ABQ9WWG5</accession>
<protein>
    <submittedName>
        <fullName evidence="1">Uncharacterized protein</fullName>
    </submittedName>
</protein>
<sequence>MEPLRSFDNKASCHHQQLSESRCHQEGRDTVQLNWIFNGIDNRIGSIAMTRDSATNVIQMEYGTLTRSNDHCALYEQRAVFHSREIWRPNDFEERRTHNRVDQHDCRYWRRGTLEVARSMVVKGKQSIPGTTFFYPEDIATLSSSHSHEGSSFALSVTSPQALFTTVPSFRQTGTFSVESEYRV</sequence>
<dbReference type="Proteomes" id="UP001281761">
    <property type="component" value="Unassembled WGS sequence"/>
</dbReference>